<feature type="compositionally biased region" description="Basic residues" evidence="1">
    <location>
        <begin position="458"/>
        <end position="476"/>
    </location>
</feature>
<comment type="caution">
    <text evidence="2">The sequence shown here is derived from an EMBL/GenBank/DDBJ whole genome shotgun (WGS) entry which is preliminary data.</text>
</comment>
<keyword evidence="3" id="KW-1185">Reference proteome</keyword>
<feature type="region of interest" description="Disordered" evidence="1">
    <location>
        <begin position="418"/>
        <end position="438"/>
    </location>
</feature>
<feature type="region of interest" description="Disordered" evidence="1">
    <location>
        <begin position="454"/>
        <end position="476"/>
    </location>
</feature>
<protein>
    <submittedName>
        <fullName evidence="2">Uncharacterized protein</fullName>
    </submittedName>
</protein>
<dbReference type="OrthoDB" id="2444349at2759"/>
<dbReference type="Proteomes" id="UP000265703">
    <property type="component" value="Unassembled WGS sequence"/>
</dbReference>
<name>A0A397SAY6_9GLOM</name>
<evidence type="ECO:0000256" key="1">
    <source>
        <dbReference type="SAM" id="MobiDB-lite"/>
    </source>
</evidence>
<accession>A0A397SAY6</accession>
<dbReference type="EMBL" id="QKYT01000569">
    <property type="protein sequence ID" value="RIA83470.1"/>
    <property type="molecule type" value="Genomic_DNA"/>
</dbReference>
<dbReference type="AlphaFoldDB" id="A0A397SAY6"/>
<feature type="compositionally biased region" description="Basic residues" evidence="1">
    <location>
        <begin position="418"/>
        <end position="431"/>
    </location>
</feature>
<evidence type="ECO:0000313" key="2">
    <source>
        <dbReference type="EMBL" id="RIA83470.1"/>
    </source>
</evidence>
<gene>
    <name evidence="2" type="ORF">C1645_833772</name>
</gene>
<reference evidence="2 3" key="1">
    <citation type="submission" date="2018-06" db="EMBL/GenBank/DDBJ databases">
        <title>Comparative genomics reveals the genomic features of Rhizophagus irregularis, R. cerebriforme, R. diaphanum and Gigaspora rosea, and their symbiotic lifestyle signature.</title>
        <authorList>
            <person name="Morin E."/>
            <person name="San Clemente H."/>
            <person name="Chen E.C.H."/>
            <person name="De La Providencia I."/>
            <person name="Hainaut M."/>
            <person name="Kuo A."/>
            <person name="Kohler A."/>
            <person name="Murat C."/>
            <person name="Tang N."/>
            <person name="Roy S."/>
            <person name="Loubradou J."/>
            <person name="Henrissat B."/>
            <person name="Grigoriev I.V."/>
            <person name="Corradi N."/>
            <person name="Roux C."/>
            <person name="Martin F.M."/>
        </authorList>
    </citation>
    <scope>NUCLEOTIDE SEQUENCE [LARGE SCALE GENOMIC DNA]</scope>
    <source>
        <strain evidence="2 3">DAOM 227022</strain>
    </source>
</reference>
<evidence type="ECO:0000313" key="3">
    <source>
        <dbReference type="Proteomes" id="UP000265703"/>
    </source>
</evidence>
<proteinExistence type="predicted"/>
<sequence>MNVPFLSMSVVMESLRSAYSGGGIGYGELHSPAPEDYNNEDIENSATVEAIREEEVSAKVDSGNINIEQTIESTQEIRDKNEKMICVKSILEDSMTASNVEKAVADFFLNNFSTTTIIDLCPKSEFSLALDSALQMEILHEIFDQIDNEYITDEIHDFLITFFNENQSVGGWDEAINNMTINNDCSKMLGNTKKLIKETLPKFLKAFSLAGFLNDVVNYPIICGERARSGASQQKSIDDNDKNAKSMKVLYNNIAIAEADSCHQLFMNLKVYGLTVFKTEVSLTMMDFCRREIECPPPTKEVRKSDKNSNKKRPKKKEFMLHIITGHKVPPKLKENICDIMLYNIPDNWDAEQIMEDSSSIMVRWFSGDWTLSMRKERQFHQAVINNLVDDVTEENLMMSGNFFILNQAQSFKIVKNTKGKKKIRNKKSNKKREESIKQDSVADILAKALAKLMAGQKKSKSRKEKKNKAHRSNRS</sequence>
<organism evidence="2 3">
    <name type="scientific">Glomus cerebriforme</name>
    <dbReference type="NCBI Taxonomy" id="658196"/>
    <lineage>
        <taxon>Eukaryota</taxon>
        <taxon>Fungi</taxon>
        <taxon>Fungi incertae sedis</taxon>
        <taxon>Mucoromycota</taxon>
        <taxon>Glomeromycotina</taxon>
        <taxon>Glomeromycetes</taxon>
        <taxon>Glomerales</taxon>
        <taxon>Glomeraceae</taxon>
        <taxon>Glomus</taxon>
    </lineage>
</organism>